<geneLocation type="plasmid" evidence="3">
    <name>II</name>
</geneLocation>
<gene>
    <name evidence="2" type="ORF">RG1141_PA08490</name>
</gene>
<keyword evidence="2" id="KW-0614">Plasmid</keyword>
<protein>
    <submittedName>
        <fullName evidence="2">Succinoglycan biosynthesis protein ExoI-like protein</fullName>
    </submittedName>
</protein>
<keyword evidence="1" id="KW-0732">Signal</keyword>
<evidence type="ECO:0000313" key="2">
    <source>
        <dbReference type="EMBL" id="CDN57681.1"/>
    </source>
</evidence>
<dbReference type="SUPFAM" id="SSF50199">
    <property type="entry name" value="Staphylococcal nuclease"/>
    <property type="match status" value="1"/>
</dbReference>
<dbReference type="Gene3D" id="2.40.50.90">
    <property type="match status" value="1"/>
</dbReference>
<dbReference type="eggNOG" id="COG1525">
    <property type="taxonomic scope" value="Bacteria"/>
</dbReference>
<dbReference type="PATRIC" id="fig|1028801.3.peg.5448"/>
<name>A0A068THY2_NEOGA</name>
<feature type="chain" id="PRO_5001654020" evidence="1">
    <location>
        <begin position="22"/>
        <end position="179"/>
    </location>
</feature>
<dbReference type="InterPro" id="IPR035437">
    <property type="entry name" value="SNase_OB-fold_sf"/>
</dbReference>
<reference evidence="3" key="1">
    <citation type="journal article" date="2014" name="BMC Genomics">
        <title>Genome sequencing of two Neorhizobium galegae strains reveals a noeT gene responsible for the unusual acetylation of the nodulation factors.</title>
        <authorList>
            <person name="Osterman J."/>
            <person name="Marsh J."/>
            <person name="Laine P.K."/>
            <person name="Zeng Z."/>
            <person name="Alatalo E."/>
            <person name="Sullivan J.T."/>
            <person name="Young J.P."/>
            <person name="Thomas-Oates J."/>
            <person name="Paulin L."/>
            <person name="Lindstrom K."/>
        </authorList>
    </citation>
    <scope>NUCLEOTIDE SEQUENCE [LARGE SCALE GENOMIC DNA]</scope>
    <source>
        <strain evidence="3">HAMBI 1141</strain>
        <plasmid evidence="3">II</plasmid>
    </source>
</reference>
<accession>A0A068THY2</accession>
<feature type="signal peptide" evidence="1">
    <location>
        <begin position="1"/>
        <end position="21"/>
    </location>
</feature>
<evidence type="ECO:0000313" key="3">
    <source>
        <dbReference type="Proteomes" id="UP000028186"/>
    </source>
</evidence>
<dbReference type="RefSeq" id="WP_051900494.1">
    <property type="nucleotide sequence ID" value="NZ_HG938356.1"/>
</dbReference>
<proteinExistence type="predicted"/>
<dbReference type="HOGENOM" id="CLU_110710_0_0_5"/>
<dbReference type="Proteomes" id="UP000028186">
    <property type="component" value="Plasmid pHAMBI1141a"/>
</dbReference>
<organism evidence="2 3">
    <name type="scientific">Neorhizobium galegae bv. officinalis bv. officinalis str. HAMBI 1141</name>
    <dbReference type="NCBI Taxonomy" id="1028801"/>
    <lineage>
        <taxon>Bacteria</taxon>
        <taxon>Pseudomonadati</taxon>
        <taxon>Pseudomonadota</taxon>
        <taxon>Alphaproteobacteria</taxon>
        <taxon>Hyphomicrobiales</taxon>
        <taxon>Rhizobiaceae</taxon>
        <taxon>Rhizobium/Agrobacterium group</taxon>
        <taxon>Neorhizobium</taxon>
    </lineage>
</organism>
<dbReference type="EMBL" id="HG938356">
    <property type="protein sequence ID" value="CDN57681.1"/>
    <property type="molecule type" value="Genomic_DNA"/>
</dbReference>
<dbReference type="AlphaFoldDB" id="A0A068THY2"/>
<evidence type="ECO:0000256" key="1">
    <source>
        <dbReference type="SAM" id="SignalP"/>
    </source>
</evidence>
<dbReference type="KEGG" id="ngl:RG1141_PA08490"/>
<sequence>MTGRLPRIVLAAFLAAFPASGAPAGYFDFGPNVTFETGDTWISAGRRYRIYGLQSCLRQTFYTDRSGNKRDCGEASIAVLGAYVRDTHPLCAPVATQADLTFVTCYATVGGERLDLAMMMITEGFGFASLSSDGLPVYPTYAVAEQKAREARRGLWQFDDVQHPSILLSHAAKNARMQK</sequence>